<protein>
    <submittedName>
        <fullName evidence="1">2 beta-glucanase</fullName>
    </submittedName>
</protein>
<dbReference type="EMBL" id="MU273554">
    <property type="protein sequence ID" value="KAI0032170.1"/>
    <property type="molecule type" value="Genomic_DNA"/>
</dbReference>
<name>A0ACB8QKM0_9AGAM</name>
<reference evidence="1" key="1">
    <citation type="submission" date="2021-02" db="EMBL/GenBank/DDBJ databases">
        <authorList>
            <consortium name="DOE Joint Genome Institute"/>
            <person name="Ahrendt S."/>
            <person name="Looney B.P."/>
            <person name="Miyauchi S."/>
            <person name="Morin E."/>
            <person name="Drula E."/>
            <person name="Courty P.E."/>
            <person name="Chicoki N."/>
            <person name="Fauchery L."/>
            <person name="Kohler A."/>
            <person name="Kuo A."/>
            <person name="Labutti K."/>
            <person name="Pangilinan J."/>
            <person name="Lipzen A."/>
            <person name="Riley R."/>
            <person name="Andreopoulos W."/>
            <person name="He G."/>
            <person name="Johnson J."/>
            <person name="Barry K.W."/>
            <person name="Grigoriev I.V."/>
            <person name="Nagy L."/>
            <person name="Hibbett D."/>
            <person name="Henrissat B."/>
            <person name="Matheny P.B."/>
            <person name="Labbe J."/>
            <person name="Martin F."/>
        </authorList>
    </citation>
    <scope>NUCLEOTIDE SEQUENCE</scope>
    <source>
        <strain evidence="1">EC-137</strain>
    </source>
</reference>
<dbReference type="Proteomes" id="UP000814128">
    <property type="component" value="Unassembled WGS sequence"/>
</dbReference>
<evidence type="ECO:0000313" key="1">
    <source>
        <dbReference type="EMBL" id="KAI0032170.1"/>
    </source>
</evidence>
<comment type="caution">
    <text evidence="1">The sequence shown here is derived from an EMBL/GenBank/DDBJ whole genome shotgun (WGS) entry which is preliminary data.</text>
</comment>
<organism evidence="1 2">
    <name type="scientific">Vararia minispora EC-137</name>
    <dbReference type="NCBI Taxonomy" id="1314806"/>
    <lineage>
        <taxon>Eukaryota</taxon>
        <taxon>Fungi</taxon>
        <taxon>Dikarya</taxon>
        <taxon>Basidiomycota</taxon>
        <taxon>Agaricomycotina</taxon>
        <taxon>Agaricomycetes</taxon>
        <taxon>Russulales</taxon>
        <taxon>Lachnocladiaceae</taxon>
        <taxon>Vararia</taxon>
    </lineage>
</organism>
<sequence length="311" mass="33350">MKHLSLEFLIFFASSALAATFGIVDTYQGSDFLNRFDFEAIPDPTHGYVNYVSKSTAMADGLVSVSGNNFTLKADDTNIVSSSASGRNSVRIQSQKTYGSHVTVINLAHMPKGCGTWPAIWEVGPNWPNGGEVDIIEGESPNHATLHTSSGCTMPSSRDEAGYVLLSNCVSGSGSNTGCGVAFTSANSYGHEFNLIQGGFYAMERTTTEVKIWFWPRTASNIPSDVKNGASSINTNGWGQPQAFFPNTNCDIGSHFAPSNIIINLTFCGDLGSATYASSGCPGTCQCQSLSNNPSQMVNAYFLIMWLKVYQ</sequence>
<gene>
    <name evidence="1" type="ORF">K488DRAFT_50470</name>
</gene>
<proteinExistence type="predicted"/>
<accession>A0ACB8QKM0</accession>
<keyword evidence="2" id="KW-1185">Reference proteome</keyword>
<evidence type="ECO:0000313" key="2">
    <source>
        <dbReference type="Proteomes" id="UP000814128"/>
    </source>
</evidence>
<reference evidence="1" key="2">
    <citation type="journal article" date="2022" name="New Phytol.">
        <title>Evolutionary transition to the ectomycorrhizal habit in the genomes of a hyperdiverse lineage of mushroom-forming fungi.</title>
        <authorList>
            <person name="Looney B."/>
            <person name="Miyauchi S."/>
            <person name="Morin E."/>
            <person name="Drula E."/>
            <person name="Courty P.E."/>
            <person name="Kohler A."/>
            <person name="Kuo A."/>
            <person name="LaButti K."/>
            <person name="Pangilinan J."/>
            <person name="Lipzen A."/>
            <person name="Riley R."/>
            <person name="Andreopoulos W."/>
            <person name="He G."/>
            <person name="Johnson J."/>
            <person name="Nolan M."/>
            <person name="Tritt A."/>
            <person name="Barry K.W."/>
            <person name="Grigoriev I.V."/>
            <person name="Nagy L.G."/>
            <person name="Hibbett D."/>
            <person name="Henrissat B."/>
            <person name="Matheny P.B."/>
            <person name="Labbe J."/>
            <person name="Martin F.M."/>
        </authorList>
    </citation>
    <scope>NUCLEOTIDE SEQUENCE</scope>
    <source>
        <strain evidence="1">EC-137</strain>
    </source>
</reference>